<dbReference type="OrthoDB" id="125347at2759"/>
<dbReference type="PANTHER" id="PTHR19303">
    <property type="entry name" value="TRANSPOSON"/>
    <property type="match status" value="1"/>
</dbReference>
<dbReference type="PANTHER" id="PTHR19303:SF73">
    <property type="entry name" value="PROTEIN PDC2"/>
    <property type="match status" value="1"/>
</dbReference>
<protein>
    <recommendedName>
        <fullName evidence="4">HTH psq-type domain-containing protein</fullName>
    </recommendedName>
</protein>
<dbReference type="InterPro" id="IPR006600">
    <property type="entry name" value="HTH_CenpB_DNA-bd_dom"/>
</dbReference>
<organism evidence="5 6">
    <name type="scientific">Brachionus calyciflorus</name>
    <dbReference type="NCBI Taxonomy" id="104777"/>
    <lineage>
        <taxon>Eukaryota</taxon>
        <taxon>Metazoa</taxon>
        <taxon>Spiralia</taxon>
        <taxon>Gnathifera</taxon>
        <taxon>Rotifera</taxon>
        <taxon>Eurotatoria</taxon>
        <taxon>Monogononta</taxon>
        <taxon>Pseudotrocha</taxon>
        <taxon>Ploima</taxon>
        <taxon>Brachionidae</taxon>
        <taxon>Brachionus</taxon>
    </lineage>
</organism>
<feature type="domain" description="HTH psq-type" evidence="4">
    <location>
        <begin position="2"/>
        <end position="53"/>
    </location>
</feature>
<keyword evidence="1 3" id="KW-0238">DNA-binding</keyword>
<evidence type="ECO:0000256" key="2">
    <source>
        <dbReference type="ARBA" id="ARBA00023242"/>
    </source>
</evidence>
<evidence type="ECO:0000313" key="6">
    <source>
        <dbReference type="Proteomes" id="UP000663879"/>
    </source>
</evidence>
<dbReference type="EMBL" id="CAJNOC010008168">
    <property type="protein sequence ID" value="CAF1111056.1"/>
    <property type="molecule type" value="Genomic_DNA"/>
</dbReference>
<name>A0A814PV99_9BILA</name>
<gene>
    <name evidence="5" type="ORF">OXX778_LOCUS21626</name>
</gene>
<evidence type="ECO:0000259" key="4">
    <source>
        <dbReference type="PROSITE" id="PS50960"/>
    </source>
</evidence>
<evidence type="ECO:0000313" key="5">
    <source>
        <dbReference type="EMBL" id="CAF1111056.1"/>
    </source>
</evidence>
<reference evidence="5" key="1">
    <citation type="submission" date="2021-02" db="EMBL/GenBank/DDBJ databases">
        <authorList>
            <person name="Nowell W R."/>
        </authorList>
    </citation>
    <scope>NUCLEOTIDE SEQUENCE</scope>
    <source>
        <strain evidence="5">Ploen Becks lab</strain>
    </source>
</reference>
<dbReference type="SUPFAM" id="SSF46689">
    <property type="entry name" value="Homeodomain-like"/>
    <property type="match status" value="2"/>
</dbReference>
<feature type="DNA-binding region" description="H-T-H motif" evidence="3">
    <location>
        <begin position="29"/>
        <end position="49"/>
    </location>
</feature>
<keyword evidence="6" id="KW-1185">Reference proteome</keyword>
<comment type="subcellular location">
    <subcellularLocation>
        <location evidence="3">Nucleus</location>
    </subcellularLocation>
</comment>
<evidence type="ECO:0000256" key="1">
    <source>
        <dbReference type="ARBA" id="ARBA00023125"/>
    </source>
</evidence>
<accession>A0A814PV99</accession>
<dbReference type="PROSITE" id="PS50960">
    <property type="entry name" value="HTH_PSQ"/>
    <property type="match status" value="1"/>
</dbReference>
<dbReference type="AlphaFoldDB" id="A0A814PV99"/>
<dbReference type="InterPro" id="IPR009057">
    <property type="entry name" value="Homeodomain-like_sf"/>
</dbReference>
<dbReference type="Proteomes" id="UP000663879">
    <property type="component" value="Unassembled WGS sequence"/>
</dbReference>
<evidence type="ECO:0000256" key="3">
    <source>
        <dbReference type="PROSITE-ProRule" id="PRU00320"/>
    </source>
</evidence>
<dbReference type="GO" id="GO:0005634">
    <property type="term" value="C:nucleus"/>
    <property type="evidence" value="ECO:0007669"/>
    <property type="project" value="UniProtKB-SubCell"/>
</dbReference>
<dbReference type="InterPro" id="IPR050863">
    <property type="entry name" value="CenT-Element_Derived"/>
</dbReference>
<dbReference type="InterPro" id="IPR007889">
    <property type="entry name" value="HTH_Psq"/>
</dbReference>
<sequence length="128" mass="14782">MDNQSKKRKIIDINTKIMIINKSKEGKSTTSIAKEFGLSNSTVSTILNNKEKIKENYQSRSVQPESKRIRKSKFEDLDEALDLWFNDAKSYPNISLSGYDIQQQALKYASMLGYKEIIKPSQKKSLWK</sequence>
<proteinExistence type="predicted"/>
<dbReference type="Gene3D" id="1.10.10.60">
    <property type="entry name" value="Homeodomain-like"/>
    <property type="match status" value="2"/>
</dbReference>
<comment type="caution">
    <text evidence="5">The sequence shown here is derived from an EMBL/GenBank/DDBJ whole genome shotgun (WGS) entry which is preliminary data.</text>
</comment>
<feature type="non-terminal residue" evidence="5">
    <location>
        <position position="128"/>
    </location>
</feature>
<dbReference type="Pfam" id="PF03221">
    <property type="entry name" value="HTH_Tnp_Tc5"/>
    <property type="match status" value="1"/>
</dbReference>
<dbReference type="GO" id="GO:0003677">
    <property type="term" value="F:DNA binding"/>
    <property type="evidence" value="ECO:0007669"/>
    <property type="project" value="UniProtKB-UniRule"/>
</dbReference>
<keyword evidence="2 3" id="KW-0539">Nucleus</keyword>
<dbReference type="Pfam" id="PF04218">
    <property type="entry name" value="CENP-B_N"/>
    <property type="match status" value="1"/>
</dbReference>